<evidence type="ECO:0000313" key="3">
    <source>
        <dbReference type="Proteomes" id="UP000516057"/>
    </source>
</evidence>
<evidence type="ECO:0000313" key="2">
    <source>
        <dbReference type="EMBL" id="QNP61411.1"/>
    </source>
</evidence>
<keyword evidence="1" id="KW-0812">Transmembrane</keyword>
<gene>
    <name evidence="2" type="ORF">H9L24_18290</name>
</gene>
<dbReference type="AlphaFoldDB" id="A0A7H0HLJ5"/>
<sequence length="148" mass="15796">MAGRRLARPLAGGRRRGAHGRTLRGFSLLEALVAMAIASIAFAVLYRTVGQSSKNVVDVEARVEAALVARSILASATFAEDLVRQSSGQSGVWHWAVQVAPEQIAVTETGERPNTAPMPAARVVINVAREGGPPVLTWTTWKPYRAAP</sequence>
<protein>
    <submittedName>
        <fullName evidence="2">Prepilin-type N-terminal cleavage/methylation domain-containing protein</fullName>
    </submittedName>
</protein>
<keyword evidence="3" id="KW-1185">Reference proteome</keyword>
<dbReference type="KEGG" id="amon:H9L24_18290"/>
<keyword evidence="1" id="KW-1133">Transmembrane helix</keyword>
<dbReference type="Pfam" id="PF07963">
    <property type="entry name" value="N_methyl"/>
    <property type="match status" value="1"/>
</dbReference>
<accession>A0A7H0HLJ5</accession>
<reference evidence="2 3" key="1">
    <citation type="submission" date="2020-08" db="EMBL/GenBank/DDBJ databases">
        <title>Genome sequence of Acidovorax monticola KACC 19171T.</title>
        <authorList>
            <person name="Hyun D.-W."/>
            <person name="Bae J.-W."/>
        </authorList>
    </citation>
    <scope>NUCLEOTIDE SEQUENCE [LARGE SCALE GENOMIC DNA]</scope>
    <source>
        <strain evidence="2 3">KACC 19171</strain>
    </source>
</reference>
<dbReference type="EMBL" id="CP060790">
    <property type="protein sequence ID" value="QNP61411.1"/>
    <property type="molecule type" value="Genomic_DNA"/>
</dbReference>
<dbReference type="PROSITE" id="PS00409">
    <property type="entry name" value="PROKAR_NTER_METHYL"/>
    <property type="match status" value="1"/>
</dbReference>
<name>A0A7H0HLJ5_9BURK</name>
<keyword evidence="1" id="KW-0472">Membrane</keyword>
<dbReference type="NCBIfam" id="TIGR02532">
    <property type="entry name" value="IV_pilin_GFxxxE"/>
    <property type="match status" value="1"/>
</dbReference>
<organism evidence="2 3">
    <name type="scientific">Paenacidovorax monticola</name>
    <dbReference type="NCBI Taxonomy" id="1926868"/>
    <lineage>
        <taxon>Bacteria</taxon>
        <taxon>Pseudomonadati</taxon>
        <taxon>Pseudomonadota</taxon>
        <taxon>Betaproteobacteria</taxon>
        <taxon>Burkholderiales</taxon>
        <taxon>Comamonadaceae</taxon>
        <taxon>Paenacidovorax</taxon>
    </lineage>
</organism>
<feature type="transmembrane region" description="Helical" evidence="1">
    <location>
        <begin position="25"/>
        <end position="46"/>
    </location>
</feature>
<dbReference type="Proteomes" id="UP000516057">
    <property type="component" value="Chromosome"/>
</dbReference>
<dbReference type="RefSeq" id="WP_187738385.1">
    <property type="nucleotide sequence ID" value="NZ_CP060790.1"/>
</dbReference>
<dbReference type="InterPro" id="IPR012902">
    <property type="entry name" value="N_methyl_site"/>
</dbReference>
<proteinExistence type="predicted"/>
<evidence type="ECO:0000256" key="1">
    <source>
        <dbReference type="SAM" id="Phobius"/>
    </source>
</evidence>